<feature type="region of interest" description="Disordered" evidence="1">
    <location>
        <begin position="168"/>
        <end position="282"/>
    </location>
</feature>
<gene>
    <name evidence="2" type="ORF">DPX16_19591</name>
</gene>
<dbReference type="AlphaFoldDB" id="A0A3N0Z622"/>
<feature type="region of interest" description="Disordered" evidence="1">
    <location>
        <begin position="88"/>
        <end position="115"/>
    </location>
</feature>
<evidence type="ECO:0000256" key="1">
    <source>
        <dbReference type="SAM" id="MobiDB-lite"/>
    </source>
</evidence>
<protein>
    <submittedName>
        <fullName evidence="2">Uncharacterized protein</fullName>
    </submittedName>
</protein>
<feature type="compositionally biased region" description="Basic and acidic residues" evidence="1">
    <location>
        <begin position="101"/>
        <end position="115"/>
    </location>
</feature>
<sequence>MDHFIAAELLCLEQKDCSLEAHLEDFLCLVPATTFPDNCLCSFLYAGLNTATKEQQSGEGPRGSFPEYVGWVLVSCGSPLTVDIVDNDDTSPTSFPVPSHKHPDCEDRQHEPTAHREKDFATMFEPAPTGATEQNITTEPEQRGTDQVCEPAAPSVAEGILVEYEGMESPATPVTQPSLSPISPSVSPPSSLSGVDPPRDCWEPPPPGREEPVAPPPASELSTPPRPVDLASTPMLFPPSSSAGTIGHSASLGSLGTSAPPGSALPQAPPPPSVAPAPPLPSGSLLPPRGVIAAALSRSPRPSGSLRVIVSPAAWWAPPSMSSSPLVIPMVASVTTSPWLLLPAPPPWGTVLAVAWMGLHLPLLKAPPWLTPPAAPPWTFVFQLLPVGRPPPEPTPARPP</sequence>
<proteinExistence type="predicted"/>
<organism evidence="2 3">
    <name type="scientific">Anabarilius grahami</name>
    <name type="common">Kanglang fish</name>
    <name type="synonym">Barilius grahami</name>
    <dbReference type="NCBI Taxonomy" id="495550"/>
    <lineage>
        <taxon>Eukaryota</taxon>
        <taxon>Metazoa</taxon>
        <taxon>Chordata</taxon>
        <taxon>Craniata</taxon>
        <taxon>Vertebrata</taxon>
        <taxon>Euteleostomi</taxon>
        <taxon>Actinopterygii</taxon>
        <taxon>Neopterygii</taxon>
        <taxon>Teleostei</taxon>
        <taxon>Ostariophysi</taxon>
        <taxon>Cypriniformes</taxon>
        <taxon>Xenocyprididae</taxon>
        <taxon>Xenocypridinae</taxon>
        <taxon>Xenocypridinae incertae sedis</taxon>
        <taxon>Anabarilius</taxon>
    </lineage>
</organism>
<feature type="compositionally biased region" description="Basic and acidic residues" evidence="1">
    <location>
        <begin position="197"/>
        <end position="212"/>
    </location>
</feature>
<feature type="compositionally biased region" description="Low complexity" evidence="1">
    <location>
        <begin position="177"/>
        <end position="196"/>
    </location>
</feature>
<dbReference type="EMBL" id="RJVU01007682">
    <property type="protein sequence ID" value="ROL53905.1"/>
    <property type="molecule type" value="Genomic_DNA"/>
</dbReference>
<evidence type="ECO:0000313" key="3">
    <source>
        <dbReference type="Proteomes" id="UP000281406"/>
    </source>
</evidence>
<keyword evidence="3" id="KW-1185">Reference proteome</keyword>
<name>A0A3N0Z622_ANAGA</name>
<reference evidence="2 3" key="1">
    <citation type="submission" date="2018-10" db="EMBL/GenBank/DDBJ databases">
        <title>Genome assembly for a Yunnan-Guizhou Plateau 3E fish, Anabarilius grahami (Regan), and its evolutionary and genetic applications.</title>
        <authorList>
            <person name="Jiang W."/>
        </authorList>
    </citation>
    <scope>NUCLEOTIDE SEQUENCE [LARGE SCALE GENOMIC DNA]</scope>
    <source>
        <strain evidence="2">AG-KIZ</strain>
        <tissue evidence="2">Muscle</tissue>
    </source>
</reference>
<evidence type="ECO:0000313" key="2">
    <source>
        <dbReference type="EMBL" id="ROL53905.1"/>
    </source>
</evidence>
<dbReference type="Proteomes" id="UP000281406">
    <property type="component" value="Unassembled WGS sequence"/>
</dbReference>
<accession>A0A3N0Z622</accession>
<comment type="caution">
    <text evidence="2">The sequence shown here is derived from an EMBL/GenBank/DDBJ whole genome shotgun (WGS) entry which is preliminary data.</text>
</comment>
<feature type="compositionally biased region" description="Pro residues" evidence="1">
    <location>
        <begin position="267"/>
        <end position="281"/>
    </location>
</feature>